<dbReference type="Pfam" id="PF12231">
    <property type="entry name" value="Rif1_N"/>
    <property type="match status" value="1"/>
</dbReference>
<evidence type="ECO:0000313" key="9">
    <source>
        <dbReference type="EMBL" id="KAH7285763.1"/>
    </source>
</evidence>
<evidence type="ECO:0000259" key="8">
    <source>
        <dbReference type="Pfam" id="PF12231"/>
    </source>
</evidence>
<feature type="region of interest" description="Disordered" evidence="7">
    <location>
        <begin position="1"/>
        <end position="25"/>
    </location>
</feature>
<keyword evidence="3" id="KW-0158">Chromosome</keyword>
<organism evidence="9 10">
    <name type="scientific">Ceratopteris richardii</name>
    <name type="common">Triangle waterfern</name>
    <dbReference type="NCBI Taxonomy" id="49495"/>
    <lineage>
        <taxon>Eukaryota</taxon>
        <taxon>Viridiplantae</taxon>
        <taxon>Streptophyta</taxon>
        <taxon>Embryophyta</taxon>
        <taxon>Tracheophyta</taxon>
        <taxon>Polypodiopsida</taxon>
        <taxon>Polypodiidae</taxon>
        <taxon>Polypodiales</taxon>
        <taxon>Pteridineae</taxon>
        <taxon>Pteridaceae</taxon>
        <taxon>Parkerioideae</taxon>
        <taxon>Ceratopteris</taxon>
    </lineage>
</organism>
<dbReference type="SUPFAM" id="SSF48371">
    <property type="entry name" value="ARM repeat"/>
    <property type="match status" value="1"/>
</dbReference>
<accession>A0A8T2QQY3</accession>
<keyword evidence="5" id="KW-0539">Nucleus</keyword>
<keyword evidence="6" id="KW-0131">Cell cycle</keyword>
<dbReference type="OMA" id="RMYQEQM"/>
<proteinExistence type="predicted"/>
<dbReference type="Proteomes" id="UP000825935">
    <property type="component" value="Chromosome 33"/>
</dbReference>
<dbReference type="GO" id="GO:0005634">
    <property type="term" value="C:nucleus"/>
    <property type="evidence" value="ECO:0007669"/>
    <property type="project" value="UniProtKB-SubCell"/>
</dbReference>
<keyword evidence="4" id="KW-0779">Telomere</keyword>
<dbReference type="PANTHER" id="PTHR22928:SF3">
    <property type="entry name" value="TELOMERE-ASSOCIATED PROTEIN RIF1"/>
    <property type="match status" value="1"/>
</dbReference>
<keyword evidence="10" id="KW-1185">Reference proteome</keyword>
<protein>
    <recommendedName>
        <fullName evidence="8">Telomere-associated protein Rif1 N-terminal domain-containing protein</fullName>
    </recommendedName>
</protein>
<gene>
    <name evidence="9" type="ORF">KP509_33G044800</name>
</gene>
<dbReference type="EMBL" id="CM035438">
    <property type="protein sequence ID" value="KAH7285763.1"/>
    <property type="molecule type" value="Genomic_DNA"/>
</dbReference>
<evidence type="ECO:0000256" key="4">
    <source>
        <dbReference type="ARBA" id="ARBA00022895"/>
    </source>
</evidence>
<evidence type="ECO:0000256" key="3">
    <source>
        <dbReference type="ARBA" id="ARBA00022454"/>
    </source>
</evidence>
<dbReference type="InterPro" id="IPR022031">
    <property type="entry name" value="Rif1_N"/>
</dbReference>
<evidence type="ECO:0000256" key="2">
    <source>
        <dbReference type="ARBA" id="ARBA00004574"/>
    </source>
</evidence>
<comment type="caution">
    <text evidence="9">The sequence shown here is derived from an EMBL/GenBank/DDBJ whole genome shotgun (WGS) entry which is preliminary data.</text>
</comment>
<evidence type="ECO:0000313" key="10">
    <source>
        <dbReference type="Proteomes" id="UP000825935"/>
    </source>
</evidence>
<evidence type="ECO:0000256" key="5">
    <source>
        <dbReference type="ARBA" id="ARBA00023242"/>
    </source>
</evidence>
<reference evidence="9" key="1">
    <citation type="submission" date="2021-08" db="EMBL/GenBank/DDBJ databases">
        <title>WGS assembly of Ceratopteris richardii.</title>
        <authorList>
            <person name="Marchant D.B."/>
            <person name="Chen G."/>
            <person name="Jenkins J."/>
            <person name="Shu S."/>
            <person name="Leebens-Mack J."/>
            <person name="Grimwood J."/>
            <person name="Schmutz J."/>
            <person name="Soltis P."/>
            <person name="Soltis D."/>
            <person name="Chen Z.-H."/>
        </authorList>
    </citation>
    <scope>NUCLEOTIDE SEQUENCE</scope>
    <source>
        <strain evidence="9">Whitten #5841</strain>
        <tissue evidence="9">Leaf</tissue>
    </source>
</reference>
<name>A0A8T2QQY3_CERRI</name>
<comment type="subcellular location">
    <subcellularLocation>
        <location evidence="2">Chromosome</location>
        <location evidence="2">Telomere</location>
    </subcellularLocation>
    <subcellularLocation>
        <location evidence="1">Nucleus</location>
    </subcellularLocation>
</comment>
<dbReference type="GO" id="GO:0000781">
    <property type="term" value="C:chromosome, telomeric region"/>
    <property type="evidence" value="ECO:0007669"/>
    <property type="project" value="UniProtKB-SubCell"/>
</dbReference>
<evidence type="ECO:0000256" key="7">
    <source>
        <dbReference type="SAM" id="MobiDB-lite"/>
    </source>
</evidence>
<dbReference type="InterPro" id="IPR016024">
    <property type="entry name" value="ARM-type_fold"/>
</dbReference>
<dbReference type="GO" id="GO:0000723">
    <property type="term" value="P:telomere maintenance"/>
    <property type="evidence" value="ECO:0007669"/>
    <property type="project" value="TreeGrafter"/>
</dbReference>
<evidence type="ECO:0000256" key="6">
    <source>
        <dbReference type="ARBA" id="ARBA00023306"/>
    </source>
</evidence>
<sequence length="1743" mass="193633">MGHERSSKKQSSSEAVTGCGAASPSCTPSDAETELLRTLQQHNHIPLDLLSLTLSDISSLCEDRAALALKSLGYVLHHEDIVAAFSDECAFAILDCLLKLITRASQKGLCRLGVWCLGVQEFGAALLEAHIQLIIQAIVHAIDNPMHSKAVTYEALQAVVKMVRRTQTMRLEAYIWVPTVYRRLLSSDKIDRDMAERCLKDVESFLLPPLPSLSKVVAMDISQALLCEMEKMVKSKVLAVPAIKAWSWLIRLFGSKAGENRALVNQMLKVAEVTFTSSEPQIQIASLVAWRALIDALIQQDADPQQQAETDSPVVTPKPHLIPSVKRLKLLMTPLLTIMSGATLPAVRRACWLTWTYFCHKLDLSINDCPVQAVVVIPMFELIFKGGPERGPSGVWDLCLNTLEAWITCKLHDKLDVRSTQALSVGLQDGVTSPRTPSQTKTTEPEAESFPIKWVSCSLQSLESILTLIKALWMRGMKDLKQVNDRLSLNGALRMLYLVVKGVDGEGKGAIMPSAENVASVHAVLQFVNDLSADIKSLEEIEEPVSTLWPVLEVLMEFGYLVLSSSFYKIPFCLPGNKHSSGFCSFHLSSPNAETLHISENLVTPIVYITAMWINVGCLVLRTRKEVTTVLQKLEKLSQHMQTGLGLMINLQGVGFILDRLLCHMSHKQESLKAETDSRVSEMKANTSAKSRGPILSAKDYYLLQVWNIFAHQLSRYVENSNDIPAIESGTQDSGYQMVHRYLVFPVQVFLYVFGCPPDSHNILQGNISHIHDECSNLVQRPSDLDFAFSAWTKLYDCCCRVSSLKSSQANVFGSVYCQKLSRLLEAHERCLDQGDKGRHALGENPLLQDMLGVVVKHVLRQTDITSLAMLAINRKKRLGSFVGGSYVNNSLFGNEIEDTSRIRETLCLASRLLELSWSRLTLNKVCWLGLTARVLSALSSFVARLYLQQDCFILLQELSRALAKWLSFSGSSLMKDNRCPTFTILQKALQDLWEKLLTLLQRCQPPLSYNSDLLSFQTPLLVPAFQNPETSISNLTLAFWESTYGCKASFLKYPPCLVPALKQLKGKVKITLPGWEKNMSPKNTSEIVSDKPVGRKHRHLLQGETISRKRIKETNVSHKHEIDEKQVSPDVCSSTPCGNVKTMSTLRSVDMLLRKIKRPTCALDALMETSPRNTVPGCSIAAEGANPGLSERPTNVDLLLPSGVKSVNQSCEVKQVGAAYGNSQATVDKELHQELQSISPVWTKSASAISSPCDDMFMRNKGNVVQPLLNNCGSNNSFYKTAMECEDVPASEWDALVSGRRKKLKFLDDEQVEYTTIPVTQKKAGPLTEHQKEVRLAQSGKFGSECSSHGAGIRTYTSIDFSQSQIVFDSEDAENILLDIPVQVSKDDDDKVKLAAEVSDSVSLHSQSKQTRQIGSDSEKKLENVKVTASSQECLPDDCSDLPGEVPQNSKPCAVLDTHHNLIRKKVLENVKLSCQHSSEENFKLMTPAKTLRSGRKRIQQTHTTGRNALKCFSQKGTNVASVSGSDQNEDPMLSRRLKSNVADQALAKVQIKLETESLYSSRDKQELFVLSQQNEIPDSISGDNVKGLQHSNSEIREEKEKQPHLRDIESLIVSESTPKKVADEGDKPSDCVSDLCHLLERFDQQGCNGETQLINQTQLITQPCDTHLYDTQAPLASENEGFVPQPYNGMVYDMLSAASSSNDWQGMDMQCLESVQVLINSIQRQIHQRKMILMARECSVE</sequence>
<dbReference type="OrthoDB" id="5399929at2759"/>
<dbReference type="EMBL" id="CM035438">
    <property type="protein sequence ID" value="KAH7285764.1"/>
    <property type="molecule type" value="Genomic_DNA"/>
</dbReference>
<feature type="domain" description="Telomere-associated protein Rif1 N-terminal" evidence="8">
    <location>
        <begin position="68"/>
        <end position="338"/>
    </location>
</feature>
<dbReference type="PANTHER" id="PTHR22928">
    <property type="entry name" value="TELOMERE-ASSOCIATED PROTEIN RIF1"/>
    <property type="match status" value="1"/>
</dbReference>
<evidence type="ECO:0000256" key="1">
    <source>
        <dbReference type="ARBA" id="ARBA00004123"/>
    </source>
</evidence>